<dbReference type="Proteomes" id="UP001107558">
    <property type="component" value="Chromosome 2"/>
</dbReference>
<dbReference type="PANTHER" id="PTHR11022">
    <property type="entry name" value="PEPTIDOGLYCAN RECOGNITION PROTEIN"/>
    <property type="match status" value="1"/>
</dbReference>
<dbReference type="GO" id="GO:0008270">
    <property type="term" value="F:zinc ion binding"/>
    <property type="evidence" value="ECO:0007669"/>
    <property type="project" value="InterPro"/>
</dbReference>
<dbReference type="CDD" id="cd06583">
    <property type="entry name" value="PGRP"/>
    <property type="match status" value="1"/>
</dbReference>
<dbReference type="GO" id="GO:0045087">
    <property type="term" value="P:innate immune response"/>
    <property type="evidence" value="ECO:0007669"/>
    <property type="project" value="UniProtKB-KW"/>
</dbReference>
<dbReference type="AlphaFoldDB" id="A0A9J6C1I6"/>
<dbReference type="Gene3D" id="3.40.80.10">
    <property type="entry name" value="Peptidoglycan recognition protein-like"/>
    <property type="match status" value="1"/>
</dbReference>
<comment type="caution">
    <text evidence="8">The sequence shown here is derived from an EMBL/GenBank/DDBJ whole genome shotgun (WGS) entry which is preliminary data.</text>
</comment>
<feature type="domain" description="Peptidoglycan recognition protein family" evidence="7">
    <location>
        <begin position="244"/>
        <end position="389"/>
    </location>
</feature>
<dbReference type="SUPFAM" id="SSF55846">
    <property type="entry name" value="N-acetylmuramoyl-L-alanine amidase-like"/>
    <property type="match status" value="1"/>
</dbReference>
<feature type="domain" description="N-acetylmuramoyl-L-alanine amidase" evidence="6">
    <location>
        <begin position="256"/>
        <end position="395"/>
    </location>
</feature>
<keyword evidence="5" id="KW-1133">Transmembrane helix</keyword>
<gene>
    <name evidence="8" type="ORF">PVAND_005770</name>
</gene>
<dbReference type="EMBL" id="JADBJN010000002">
    <property type="protein sequence ID" value="KAG5675911.1"/>
    <property type="molecule type" value="Genomic_DNA"/>
</dbReference>
<dbReference type="InterPro" id="IPR006619">
    <property type="entry name" value="PGRP_domain_met/bac"/>
</dbReference>
<keyword evidence="5" id="KW-0472">Membrane</keyword>
<dbReference type="OrthoDB" id="10001926at2759"/>
<reference evidence="8" key="1">
    <citation type="submission" date="2021-03" db="EMBL/GenBank/DDBJ databases">
        <title>Chromosome level genome of the anhydrobiotic midge Polypedilum vanderplanki.</title>
        <authorList>
            <person name="Yoshida Y."/>
            <person name="Kikawada T."/>
            <person name="Gusev O."/>
        </authorList>
    </citation>
    <scope>NUCLEOTIDE SEQUENCE</scope>
    <source>
        <strain evidence="8">NIAS01</strain>
        <tissue evidence="8">Whole body or cell culture</tissue>
    </source>
</reference>
<organism evidence="8 9">
    <name type="scientific">Polypedilum vanderplanki</name>
    <name type="common">Sleeping chironomid midge</name>
    <dbReference type="NCBI Taxonomy" id="319348"/>
    <lineage>
        <taxon>Eukaryota</taxon>
        <taxon>Metazoa</taxon>
        <taxon>Ecdysozoa</taxon>
        <taxon>Arthropoda</taxon>
        <taxon>Hexapoda</taxon>
        <taxon>Insecta</taxon>
        <taxon>Pterygota</taxon>
        <taxon>Neoptera</taxon>
        <taxon>Endopterygota</taxon>
        <taxon>Diptera</taxon>
        <taxon>Nematocera</taxon>
        <taxon>Chironomoidea</taxon>
        <taxon>Chironomidae</taxon>
        <taxon>Chironominae</taxon>
        <taxon>Polypedilum</taxon>
        <taxon>Polypedilum</taxon>
    </lineage>
</organism>
<evidence type="ECO:0000313" key="8">
    <source>
        <dbReference type="EMBL" id="KAG5675911.1"/>
    </source>
</evidence>
<comment type="similarity">
    <text evidence="1">Belongs to the N-acetylmuramoyl-L-alanine amidase 2 family.</text>
</comment>
<name>A0A9J6C1I6_POLVA</name>
<dbReference type="Pfam" id="PF01510">
    <property type="entry name" value="Amidase_2"/>
    <property type="match status" value="1"/>
</dbReference>
<dbReference type="SMART" id="SM00701">
    <property type="entry name" value="PGRP"/>
    <property type="match status" value="1"/>
</dbReference>
<evidence type="ECO:0000256" key="2">
    <source>
        <dbReference type="ARBA" id="ARBA00022588"/>
    </source>
</evidence>
<dbReference type="InterPro" id="IPR002502">
    <property type="entry name" value="Amidase_domain"/>
</dbReference>
<evidence type="ECO:0000259" key="6">
    <source>
        <dbReference type="SMART" id="SM00644"/>
    </source>
</evidence>
<dbReference type="InterPro" id="IPR036505">
    <property type="entry name" value="Amidase/PGRP_sf"/>
</dbReference>
<dbReference type="PANTHER" id="PTHR11022:SF41">
    <property type="entry name" value="PEPTIDOGLYCAN-RECOGNITION PROTEIN LC-RELATED"/>
    <property type="match status" value="1"/>
</dbReference>
<keyword evidence="9" id="KW-1185">Reference proteome</keyword>
<feature type="region of interest" description="Disordered" evidence="4">
    <location>
        <begin position="39"/>
        <end position="60"/>
    </location>
</feature>
<dbReference type="InterPro" id="IPR015510">
    <property type="entry name" value="PGRP"/>
</dbReference>
<evidence type="ECO:0008006" key="10">
    <source>
        <dbReference type="Google" id="ProtNLM"/>
    </source>
</evidence>
<sequence>MSKSDDMEHMELDMAIPTSFDKINEYYRDNLKNILKSSSSETVSSITSTERKKKMSVNDYDDSSSIASDSDFEDCTNCKKSNDQVIVNVNENCSSALSNDGISATTTVCDNLQNKLQNINSVSINHSSDVHFGNKTFFNGPVTIKQIVIKDEYLRKKDDSNGVLNSGFEGSSTQINTNHITNDKSDDIKQENTVQNSNDCESNKKIVIAQKKIMLALVLTVCALAAALSLLFIVLPYNEDEEPPHIITRDKWQAKTPKEALTKLELPVKRIIIAHTVTDECFTEEDCAQIVRDIQNMHLYNYQFNFSDIAYNFIIGGDGSIFEGRGWRDQGAHTSGYNRGSIGVAYIGTFIDKVPSNMQLNAGFRLFHEGVRVGALTSDYVIFGASQLRTTQSPGDAFFELIKKWKHFSETIVS</sequence>
<evidence type="ECO:0000256" key="3">
    <source>
        <dbReference type="ARBA" id="ARBA00022859"/>
    </source>
</evidence>
<evidence type="ECO:0000256" key="4">
    <source>
        <dbReference type="SAM" id="MobiDB-lite"/>
    </source>
</evidence>
<evidence type="ECO:0000259" key="7">
    <source>
        <dbReference type="SMART" id="SM00701"/>
    </source>
</evidence>
<dbReference type="GO" id="GO:0009253">
    <property type="term" value="P:peptidoglycan catabolic process"/>
    <property type="evidence" value="ECO:0007669"/>
    <property type="project" value="InterPro"/>
</dbReference>
<keyword evidence="2" id="KW-0399">Innate immunity</keyword>
<dbReference type="GO" id="GO:0008745">
    <property type="term" value="F:N-acetylmuramoyl-L-alanine amidase activity"/>
    <property type="evidence" value="ECO:0007669"/>
    <property type="project" value="InterPro"/>
</dbReference>
<evidence type="ECO:0000256" key="5">
    <source>
        <dbReference type="SAM" id="Phobius"/>
    </source>
</evidence>
<feature type="compositionally biased region" description="Low complexity" evidence="4">
    <location>
        <begin position="39"/>
        <end position="48"/>
    </location>
</feature>
<dbReference type="FunFam" id="3.40.80.10:FF:000001">
    <property type="entry name" value="Peptidoglycan recognition protein 1"/>
    <property type="match status" value="1"/>
</dbReference>
<evidence type="ECO:0000256" key="1">
    <source>
        <dbReference type="ARBA" id="ARBA00007553"/>
    </source>
</evidence>
<evidence type="ECO:0000313" key="9">
    <source>
        <dbReference type="Proteomes" id="UP001107558"/>
    </source>
</evidence>
<keyword evidence="5" id="KW-0812">Transmembrane</keyword>
<keyword evidence="3" id="KW-0391">Immunity</keyword>
<accession>A0A9J6C1I6</accession>
<protein>
    <recommendedName>
        <fullName evidence="10">Peptidoglycan recognition protein</fullName>
    </recommendedName>
</protein>
<feature type="transmembrane region" description="Helical" evidence="5">
    <location>
        <begin position="213"/>
        <end position="237"/>
    </location>
</feature>
<proteinExistence type="inferred from homology"/>
<dbReference type="SMART" id="SM00644">
    <property type="entry name" value="Ami_2"/>
    <property type="match status" value="1"/>
</dbReference>